<dbReference type="OrthoDB" id="3508621at2759"/>
<gene>
    <name evidence="1" type="ORF">ASPCADRAFT_509745</name>
</gene>
<dbReference type="OMA" id="WYYGQLI"/>
<proteinExistence type="predicted"/>
<evidence type="ECO:0000313" key="2">
    <source>
        <dbReference type="Proteomes" id="UP000188318"/>
    </source>
</evidence>
<reference evidence="2" key="1">
    <citation type="journal article" date="2017" name="Genome Biol.">
        <title>Comparative genomics reveals high biological diversity and specific adaptations in the industrially and medically important fungal genus Aspergillus.</title>
        <authorList>
            <person name="de Vries R.P."/>
            <person name="Riley R."/>
            <person name="Wiebenga A."/>
            <person name="Aguilar-Osorio G."/>
            <person name="Amillis S."/>
            <person name="Uchima C.A."/>
            <person name="Anderluh G."/>
            <person name="Asadollahi M."/>
            <person name="Askin M."/>
            <person name="Barry K."/>
            <person name="Battaglia E."/>
            <person name="Bayram O."/>
            <person name="Benocci T."/>
            <person name="Braus-Stromeyer S.A."/>
            <person name="Caldana C."/>
            <person name="Canovas D."/>
            <person name="Cerqueira G.C."/>
            <person name="Chen F."/>
            <person name="Chen W."/>
            <person name="Choi C."/>
            <person name="Clum A."/>
            <person name="Dos Santos R.A."/>
            <person name="Damasio A.R."/>
            <person name="Diallinas G."/>
            <person name="Emri T."/>
            <person name="Fekete E."/>
            <person name="Flipphi M."/>
            <person name="Freyberg S."/>
            <person name="Gallo A."/>
            <person name="Gournas C."/>
            <person name="Habgood R."/>
            <person name="Hainaut M."/>
            <person name="Harispe M.L."/>
            <person name="Henrissat B."/>
            <person name="Hilden K.S."/>
            <person name="Hope R."/>
            <person name="Hossain A."/>
            <person name="Karabika E."/>
            <person name="Karaffa L."/>
            <person name="Karanyi Z."/>
            <person name="Krasevec N."/>
            <person name="Kuo A."/>
            <person name="Kusch H."/>
            <person name="LaButti K."/>
            <person name="Lagendijk E.L."/>
            <person name="Lapidus A."/>
            <person name="Levasseur A."/>
            <person name="Lindquist E."/>
            <person name="Lipzen A."/>
            <person name="Logrieco A.F."/>
            <person name="MacCabe A."/>
            <person name="Maekelae M.R."/>
            <person name="Malavazi I."/>
            <person name="Melin P."/>
            <person name="Meyer V."/>
            <person name="Mielnichuk N."/>
            <person name="Miskei M."/>
            <person name="Molnar A.P."/>
            <person name="Mule G."/>
            <person name="Ngan C.Y."/>
            <person name="Orejas M."/>
            <person name="Orosz E."/>
            <person name="Ouedraogo J.P."/>
            <person name="Overkamp K.M."/>
            <person name="Park H.-S."/>
            <person name="Perrone G."/>
            <person name="Piumi F."/>
            <person name="Punt P.J."/>
            <person name="Ram A.F."/>
            <person name="Ramon A."/>
            <person name="Rauscher S."/>
            <person name="Record E."/>
            <person name="Riano-Pachon D.M."/>
            <person name="Robert V."/>
            <person name="Roehrig J."/>
            <person name="Ruller R."/>
            <person name="Salamov A."/>
            <person name="Salih N.S."/>
            <person name="Samson R.A."/>
            <person name="Sandor E."/>
            <person name="Sanguinetti M."/>
            <person name="Schuetze T."/>
            <person name="Sepcic K."/>
            <person name="Shelest E."/>
            <person name="Sherlock G."/>
            <person name="Sophianopoulou V."/>
            <person name="Squina F.M."/>
            <person name="Sun H."/>
            <person name="Susca A."/>
            <person name="Todd R.B."/>
            <person name="Tsang A."/>
            <person name="Unkles S.E."/>
            <person name="van de Wiele N."/>
            <person name="van Rossen-Uffink D."/>
            <person name="Oliveira J.V."/>
            <person name="Vesth T.C."/>
            <person name="Visser J."/>
            <person name="Yu J.-H."/>
            <person name="Zhou M."/>
            <person name="Andersen M.R."/>
            <person name="Archer D.B."/>
            <person name="Baker S.E."/>
            <person name="Benoit I."/>
            <person name="Brakhage A.A."/>
            <person name="Braus G.H."/>
            <person name="Fischer R."/>
            <person name="Frisvad J.C."/>
            <person name="Goldman G.H."/>
            <person name="Houbraken J."/>
            <person name="Oakley B."/>
            <person name="Pocsi I."/>
            <person name="Scazzocchio C."/>
            <person name="Seiboth B."/>
            <person name="vanKuyk P.A."/>
            <person name="Wortman J."/>
            <person name="Dyer P.S."/>
            <person name="Grigoriev I.V."/>
        </authorList>
    </citation>
    <scope>NUCLEOTIDE SEQUENCE [LARGE SCALE GENOMIC DNA]</scope>
    <source>
        <strain evidence="2">ITEM 5010</strain>
    </source>
</reference>
<organism evidence="1 2">
    <name type="scientific">Aspergillus carbonarius (strain ITEM 5010)</name>
    <dbReference type="NCBI Taxonomy" id="602072"/>
    <lineage>
        <taxon>Eukaryota</taxon>
        <taxon>Fungi</taxon>
        <taxon>Dikarya</taxon>
        <taxon>Ascomycota</taxon>
        <taxon>Pezizomycotina</taxon>
        <taxon>Eurotiomycetes</taxon>
        <taxon>Eurotiomycetidae</taxon>
        <taxon>Eurotiales</taxon>
        <taxon>Aspergillaceae</taxon>
        <taxon>Aspergillus</taxon>
        <taxon>Aspergillus subgen. Circumdati</taxon>
    </lineage>
</organism>
<accession>A0A1R3RB90</accession>
<dbReference type="EMBL" id="KV907509">
    <property type="protein sequence ID" value="OOF91746.1"/>
    <property type="molecule type" value="Genomic_DNA"/>
</dbReference>
<dbReference type="VEuPathDB" id="FungiDB:ASPCADRAFT_509745"/>
<evidence type="ECO:0000313" key="1">
    <source>
        <dbReference type="EMBL" id="OOF91746.1"/>
    </source>
</evidence>
<sequence>MPTVPLPIQIEDEKDWNALAKAQGVQGVSIYQLTKYESASKIGDAQYLALRALWKRNKKGLLKPCDWGLQGVETARQKLSELTHWKPFIEAVPLHVPVDEILPITHDLGEFKLIWYYGQLIRGAPSAPDNEDNLAFTPISKRTRSRTWQPDYQALLETPTRPCKTNLQCSLTEMSLENAQAQGLEITPSTIFSPATPEDDVDQDPDYDGSARDVFPPVSDENVVNTYLVGFASLLTLSAPGISAHWSQERKGYKVSDKQGTKLYEARTDGHLFLSNGKESKAIVEVKAMVREDSSRVMMQETAEMAAWIHAEPDEISISTPKNTRFRRLLFSENRHEIYLIIADYDADYVDYLTNPGRESDCQSFLTMNEFGPWDIASAEDVEDIASIIRAVTLQFSKGRSLT</sequence>
<dbReference type="Proteomes" id="UP000188318">
    <property type="component" value="Unassembled WGS sequence"/>
</dbReference>
<protein>
    <submittedName>
        <fullName evidence="1">Uncharacterized protein</fullName>
    </submittedName>
</protein>
<name>A0A1R3RB90_ASPC5</name>
<dbReference type="STRING" id="602072.A0A1R3RB90"/>
<keyword evidence="2" id="KW-1185">Reference proteome</keyword>
<dbReference type="AlphaFoldDB" id="A0A1R3RB90"/>